<dbReference type="KEGG" id="more:E1B28_003328"/>
<evidence type="ECO:0000256" key="1">
    <source>
        <dbReference type="SAM" id="SignalP"/>
    </source>
</evidence>
<keyword evidence="3" id="KW-1185">Reference proteome</keyword>
<sequence length="101" mass="11024">MWSHPKAIFLLVKATPLQGQLFKMSNTNSKPTFNAVMLPPTALLKIEAEGVTWVKAQFAQLKAPLPGKGAETALTMVTNNKNHLTSVMTPKFTLNGYASPR</sequence>
<evidence type="ECO:0000313" key="2">
    <source>
        <dbReference type="EMBL" id="KAG7085787.1"/>
    </source>
</evidence>
<gene>
    <name evidence="2" type="ORF">E1B28_003328</name>
</gene>
<dbReference type="GeneID" id="66072404"/>
<name>A0A9P7UJP3_9AGAR</name>
<dbReference type="EMBL" id="CM032191">
    <property type="protein sequence ID" value="KAG7085787.1"/>
    <property type="molecule type" value="Genomic_DNA"/>
</dbReference>
<feature type="chain" id="PRO_5040473425" evidence="1">
    <location>
        <begin position="20"/>
        <end position="101"/>
    </location>
</feature>
<dbReference type="RefSeq" id="XP_043002258.1">
    <property type="nucleotide sequence ID" value="XM_043160302.1"/>
</dbReference>
<dbReference type="AlphaFoldDB" id="A0A9P7UJP3"/>
<protein>
    <submittedName>
        <fullName evidence="2">Uncharacterized protein</fullName>
    </submittedName>
</protein>
<dbReference type="Proteomes" id="UP001049176">
    <property type="component" value="Chromosome 11"/>
</dbReference>
<evidence type="ECO:0000313" key="3">
    <source>
        <dbReference type="Proteomes" id="UP001049176"/>
    </source>
</evidence>
<proteinExistence type="predicted"/>
<organism evidence="2 3">
    <name type="scientific">Marasmius oreades</name>
    <name type="common">fairy-ring Marasmius</name>
    <dbReference type="NCBI Taxonomy" id="181124"/>
    <lineage>
        <taxon>Eukaryota</taxon>
        <taxon>Fungi</taxon>
        <taxon>Dikarya</taxon>
        <taxon>Basidiomycota</taxon>
        <taxon>Agaricomycotina</taxon>
        <taxon>Agaricomycetes</taxon>
        <taxon>Agaricomycetidae</taxon>
        <taxon>Agaricales</taxon>
        <taxon>Marasmiineae</taxon>
        <taxon>Marasmiaceae</taxon>
        <taxon>Marasmius</taxon>
    </lineage>
</organism>
<accession>A0A9P7UJP3</accession>
<keyword evidence="1" id="KW-0732">Signal</keyword>
<reference evidence="2" key="1">
    <citation type="journal article" date="2021" name="Genome Biol. Evol.">
        <title>The assembled and annotated genome of the fairy-ring fungus Marasmius oreades.</title>
        <authorList>
            <person name="Hiltunen M."/>
            <person name="Ament-Velasquez S.L."/>
            <person name="Johannesson H."/>
        </authorList>
    </citation>
    <scope>NUCLEOTIDE SEQUENCE</scope>
    <source>
        <strain evidence="2">03SP1</strain>
    </source>
</reference>
<comment type="caution">
    <text evidence="2">The sequence shown here is derived from an EMBL/GenBank/DDBJ whole genome shotgun (WGS) entry which is preliminary data.</text>
</comment>
<feature type="signal peptide" evidence="1">
    <location>
        <begin position="1"/>
        <end position="19"/>
    </location>
</feature>